<dbReference type="PRINTS" id="PR00819">
    <property type="entry name" value="CBXCFQXSUPER"/>
</dbReference>
<dbReference type="Gene3D" id="1.25.40.10">
    <property type="entry name" value="Tetratricopeptide repeat domain"/>
    <property type="match status" value="1"/>
</dbReference>
<dbReference type="InterPro" id="IPR011990">
    <property type="entry name" value="TPR-like_helical_dom_sf"/>
</dbReference>
<dbReference type="EMBL" id="FLQS01000038">
    <property type="protein sequence ID" value="SBS77459.1"/>
    <property type="molecule type" value="Genomic_DNA"/>
</dbReference>
<dbReference type="SUPFAM" id="SSF52540">
    <property type="entry name" value="P-loop containing nucleoside triphosphate hydrolases"/>
    <property type="match status" value="1"/>
</dbReference>
<evidence type="ECO:0000256" key="3">
    <source>
        <dbReference type="ARBA" id="ARBA00022840"/>
    </source>
</evidence>
<dbReference type="InterPro" id="IPR050773">
    <property type="entry name" value="CbxX/CfxQ_RuBisCO_ESX"/>
</dbReference>
<sequence>MTSPTEHRRAFDAAMQHFRSGNPDVAREEFTRITEQSPVMTDAWVGRLACGDYNLPALAGAHTNSRALYRETRRLGLQDGALQAAVPALIYLPIQVWSRGTIAVAYASSLAAARRYETALDVLNDPELVTDAQTALWRQFITAALYHQTRRWPDVCTTTDICPPGIATYVPNDLLAATTTLRGMALAALGQFQAALDVLMTVSTSTAVIAADAALTRGWCLRELGDAAGADDAFRSATVDGQLIAQAREALNNPDYRMPATDAETIATRTDRWDPATETSRDERAAASLAEERRDVLADAQARIDELIGLENVKEQVAVWRTELQIEQFLAEQGEAVNTSGGEHMVFQGPPGTAKTTIARVVAEVLFGLGKLESPEVKEVSESDIVVGYISQTATRMREVCEAALGGVLFIDEAYTLVPETEGHSFGKEAIDTLLKFMEDHRGKFVVIVAGYAAPMKRFLRANQGLASRFGFTLTFSSYAPDEIVQIGQLIASKERLVIDDAAWEAMHAEATRLLSIPSGDGTMLDDAGNGRYARNVLTACKSERARRLFRAAPQPQDLDQLVRADPTALKVNVDDMQRALAQARPAT</sequence>
<evidence type="ECO:0000256" key="1">
    <source>
        <dbReference type="ARBA" id="ARBA00010378"/>
    </source>
</evidence>
<evidence type="ECO:0000256" key="2">
    <source>
        <dbReference type="ARBA" id="ARBA00022741"/>
    </source>
</evidence>
<organism evidence="5">
    <name type="scientific">uncultured Mycobacterium sp</name>
    <dbReference type="NCBI Taxonomy" id="171292"/>
    <lineage>
        <taxon>Bacteria</taxon>
        <taxon>Bacillati</taxon>
        <taxon>Actinomycetota</taxon>
        <taxon>Actinomycetes</taxon>
        <taxon>Mycobacteriales</taxon>
        <taxon>Mycobacteriaceae</taxon>
        <taxon>Mycobacterium</taxon>
        <taxon>environmental samples</taxon>
    </lineage>
</organism>
<dbReference type="InterPro" id="IPR049078">
    <property type="entry name" value="T7SS_EccA1-like_N"/>
</dbReference>
<dbReference type="Pfam" id="PF00004">
    <property type="entry name" value="AAA"/>
    <property type="match status" value="1"/>
</dbReference>
<dbReference type="GO" id="GO:0016887">
    <property type="term" value="F:ATP hydrolysis activity"/>
    <property type="evidence" value="ECO:0007669"/>
    <property type="project" value="InterPro"/>
</dbReference>
<dbReference type="SUPFAM" id="SSF48452">
    <property type="entry name" value="TPR-like"/>
    <property type="match status" value="1"/>
</dbReference>
<dbReference type="Pfam" id="PF21545">
    <property type="entry name" value="T7SS_EccA1_N"/>
    <property type="match status" value="1"/>
</dbReference>
<dbReference type="CDD" id="cd00009">
    <property type="entry name" value="AAA"/>
    <property type="match status" value="1"/>
</dbReference>
<feature type="domain" description="AAA+ ATPase" evidence="4">
    <location>
        <begin position="341"/>
        <end position="476"/>
    </location>
</feature>
<dbReference type="GO" id="GO:0005524">
    <property type="term" value="F:ATP binding"/>
    <property type="evidence" value="ECO:0007669"/>
    <property type="project" value="UniProtKB-KW"/>
</dbReference>
<dbReference type="FunFam" id="3.40.50.300:FF:000216">
    <property type="entry name" value="Type VII secretion ATPase EccA"/>
    <property type="match status" value="1"/>
</dbReference>
<dbReference type="PANTHER" id="PTHR43392">
    <property type="entry name" value="AAA-TYPE ATPASE FAMILY PROTEIN / ANKYRIN REPEAT FAMILY PROTEIN"/>
    <property type="match status" value="1"/>
</dbReference>
<proteinExistence type="inferred from homology"/>
<comment type="similarity">
    <text evidence="1">Belongs to the CbxX/CfxQ family.</text>
</comment>
<accession>A0A1Y5PJG9</accession>
<evidence type="ECO:0000259" key="4">
    <source>
        <dbReference type="SMART" id="SM00382"/>
    </source>
</evidence>
<dbReference type="InterPro" id="IPR027417">
    <property type="entry name" value="P-loop_NTPase"/>
</dbReference>
<keyword evidence="3" id="KW-0067">ATP-binding</keyword>
<dbReference type="InterPro" id="IPR000641">
    <property type="entry name" value="CbxX/CfxQ"/>
</dbReference>
<protein>
    <submittedName>
        <fullName evidence="5">ATPase central domain protein</fullName>
    </submittedName>
</protein>
<dbReference type="Gene3D" id="3.40.50.300">
    <property type="entry name" value="P-loop containing nucleotide triphosphate hydrolases"/>
    <property type="match status" value="1"/>
</dbReference>
<dbReference type="Gene3D" id="1.10.8.60">
    <property type="match status" value="1"/>
</dbReference>
<gene>
    <name evidence="5" type="ORF">MHPYR_430048</name>
</gene>
<dbReference type="InterPro" id="IPR041627">
    <property type="entry name" value="AAA_lid_6"/>
</dbReference>
<dbReference type="SMART" id="SM00382">
    <property type="entry name" value="AAA"/>
    <property type="match status" value="1"/>
</dbReference>
<dbReference type="Pfam" id="PF17866">
    <property type="entry name" value="AAA_lid_6"/>
    <property type="match status" value="1"/>
</dbReference>
<dbReference type="InterPro" id="IPR003593">
    <property type="entry name" value="AAA+_ATPase"/>
</dbReference>
<dbReference type="InterPro" id="IPR003959">
    <property type="entry name" value="ATPase_AAA_core"/>
</dbReference>
<reference evidence="5" key="1">
    <citation type="submission" date="2016-03" db="EMBL/GenBank/DDBJ databases">
        <authorList>
            <person name="Ploux O."/>
        </authorList>
    </citation>
    <scope>NUCLEOTIDE SEQUENCE</scope>
    <source>
        <strain evidence="5">UC10</strain>
    </source>
</reference>
<dbReference type="AlphaFoldDB" id="A0A1Y5PJG9"/>
<name>A0A1Y5PJG9_9MYCO</name>
<dbReference type="PANTHER" id="PTHR43392:SF2">
    <property type="entry name" value="AAA-TYPE ATPASE FAMILY PROTEIN _ ANKYRIN REPEAT FAMILY PROTEIN"/>
    <property type="match status" value="1"/>
</dbReference>
<evidence type="ECO:0000313" key="5">
    <source>
        <dbReference type="EMBL" id="SBS77459.1"/>
    </source>
</evidence>
<keyword evidence="2" id="KW-0547">Nucleotide-binding</keyword>